<evidence type="ECO:0000313" key="2">
    <source>
        <dbReference type="Proteomes" id="UP000327000"/>
    </source>
</evidence>
<keyword evidence="2" id="KW-1185">Reference proteome</keyword>
<proteinExistence type="predicted"/>
<dbReference type="Gene3D" id="1.10.10.10">
    <property type="entry name" value="Winged helix-like DNA-binding domain superfamily/Winged helix DNA-binding domain"/>
    <property type="match status" value="1"/>
</dbReference>
<name>A0A5N5W682_STRMB</name>
<dbReference type="InterPro" id="IPR036388">
    <property type="entry name" value="WH-like_DNA-bd_sf"/>
</dbReference>
<reference evidence="1 2" key="1">
    <citation type="journal article" date="2019" name="Microb. Cell Fact.">
        <title>Exploring novel herbicidin analogues by transcriptional regulator overexpression and MS/MS molecular networking.</title>
        <authorList>
            <person name="Shi Y."/>
            <person name="Gu R."/>
            <person name="Li Y."/>
            <person name="Wang X."/>
            <person name="Ren W."/>
            <person name="Li X."/>
            <person name="Wang L."/>
            <person name="Xie Y."/>
            <person name="Hong B."/>
        </authorList>
    </citation>
    <scope>NUCLEOTIDE SEQUENCE [LARGE SCALE GENOMIC DNA]</scope>
    <source>
        <strain evidence="1 2">US-43</strain>
    </source>
</reference>
<sequence length="293" mass="30568">MSRAQGADLIRIHLGSEGLGSVSVCAFPDFDAELTAAGRTHAGGGHPQGPLAQLYSRSTSPDLAAGVDSQYLSHLFARRSPTPFTKALAEGDERAGRVLAHAVDQLRSTVIEPHRSRIRSAVATRSVALSHVYVDGGASAMLRRLGHGIRLRRGVLELPTAFDADLELGQGSLRIQAVALNQGVTLAEPAGDLLTVRIPAGTAPRTDPGRQAALQSLLGTGRAEALTRIVMSGGVTGRQLASLLGVSNAAASRHAAVLRHAGLIRTLRRGQAVTHVATPLGYHLTQPETTSGP</sequence>
<dbReference type="Proteomes" id="UP000327000">
    <property type="component" value="Unassembled WGS sequence"/>
</dbReference>
<dbReference type="InterPro" id="IPR036390">
    <property type="entry name" value="WH_DNA-bd_sf"/>
</dbReference>
<dbReference type="EMBL" id="VOKX01000069">
    <property type="protein sequence ID" value="KAB7840004.1"/>
    <property type="molecule type" value="Genomic_DNA"/>
</dbReference>
<protein>
    <submittedName>
        <fullName evidence="1">Winged helix-turn-helix transcriptional regulator</fullName>
    </submittedName>
</protein>
<evidence type="ECO:0000313" key="1">
    <source>
        <dbReference type="EMBL" id="KAB7840004.1"/>
    </source>
</evidence>
<dbReference type="AlphaFoldDB" id="A0A5N5W682"/>
<organism evidence="1 2">
    <name type="scientific">Streptomyces mobaraensis</name>
    <name type="common">Streptoverticillium mobaraense</name>
    <dbReference type="NCBI Taxonomy" id="35621"/>
    <lineage>
        <taxon>Bacteria</taxon>
        <taxon>Bacillati</taxon>
        <taxon>Actinomycetota</taxon>
        <taxon>Actinomycetes</taxon>
        <taxon>Kitasatosporales</taxon>
        <taxon>Streptomycetaceae</taxon>
        <taxon>Streptomyces</taxon>
    </lineage>
</organism>
<dbReference type="SUPFAM" id="SSF46785">
    <property type="entry name" value="Winged helix' DNA-binding domain"/>
    <property type="match status" value="1"/>
</dbReference>
<dbReference type="InterPro" id="IPR011991">
    <property type="entry name" value="ArsR-like_HTH"/>
</dbReference>
<dbReference type="CDD" id="cd00090">
    <property type="entry name" value="HTH_ARSR"/>
    <property type="match status" value="1"/>
</dbReference>
<dbReference type="OrthoDB" id="4111401at2"/>
<comment type="caution">
    <text evidence="1">The sequence shown here is derived from an EMBL/GenBank/DDBJ whole genome shotgun (WGS) entry which is preliminary data.</text>
</comment>
<gene>
    <name evidence="1" type="ORF">FRZ00_21065</name>
</gene>
<accession>A0A5N5W682</accession>